<dbReference type="Ensembl" id="ENSCCRT00010133660.1">
    <property type="protein sequence ID" value="ENSCCRP00010120360.1"/>
    <property type="gene ID" value="ENSCCRG00010052602.1"/>
</dbReference>
<evidence type="ECO:0000259" key="1">
    <source>
        <dbReference type="Pfam" id="PF00078"/>
    </source>
</evidence>
<dbReference type="Pfam" id="PF00078">
    <property type="entry name" value="RVT_1"/>
    <property type="match status" value="1"/>
</dbReference>
<proteinExistence type="predicted"/>
<dbReference type="Proteomes" id="UP000694427">
    <property type="component" value="Unplaced"/>
</dbReference>
<sequence length="376" mass="42836">MNDVMLTTDTGQSMALVLLDLSSAFDLVDHNILLSCLEKFVGLRGTVLQWFHSYLTNRSYSVCLRHHSSSNKQLSSGVPLGSILGPVLSNLYMLPFGSIISRYGVSFHLYADDTQIYLPIKRDDKLAFKPIFDCLDELKLWLASNFLSLNESKTEIILFGSNDHSTHDVDLDTLLPYSTTCVRNLGVLLDNSLKFDKQKVKPFLSGKNLETVMHAFVTSRLDFCNSLYIGASQTCVTRLQLLQNAAAWLLKGKRKCDHITPVLISLHWLQVKYRIDLKVLLFVFKSLRNQAPQYLSELLHPPSQSRSLRSRNSDLLYVPRTRLKNRGDRAFAAIGPKLWNSLPAYIRSAQTLSTFKSALKTYFFPWLSIFLDSYWH</sequence>
<accession>A0A8C1RU53</accession>
<evidence type="ECO:0000313" key="3">
    <source>
        <dbReference type="Proteomes" id="UP000694427"/>
    </source>
</evidence>
<reference evidence="2" key="1">
    <citation type="submission" date="2025-08" db="UniProtKB">
        <authorList>
            <consortium name="Ensembl"/>
        </authorList>
    </citation>
    <scope>IDENTIFICATION</scope>
</reference>
<organism evidence="2 3">
    <name type="scientific">Cyprinus carpio</name>
    <name type="common">Common carp</name>
    <dbReference type="NCBI Taxonomy" id="7962"/>
    <lineage>
        <taxon>Eukaryota</taxon>
        <taxon>Metazoa</taxon>
        <taxon>Chordata</taxon>
        <taxon>Craniata</taxon>
        <taxon>Vertebrata</taxon>
        <taxon>Euteleostomi</taxon>
        <taxon>Actinopterygii</taxon>
        <taxon>Neopterygii</taxon>
        <taxon>Teleostei</taxon>
        <taxon>Ostariophysi</taxon>
        <taxon>Cypriniformes</taxon>
        <taxon>Cyprinidae</taxon>
        <taxon>Cyprininae</taxon>
        <taxon>Cyprinus</taxon>
    </lineage>
</organism>
<name>A0A8C1RU53_CYPCA</name>
<protein>
    <recommendedName>
        <fullName evidence="1">Reverse transcriptase domain-containing protein</fullName>
    </recommendedName>
</protein>
<dbReference type="PANTHER" id="PTHR33332">
    <property type="entry name" value="REVERSE TRANSCRIPTASE DOMAIN-CONTAINING PROTEIN"/>
    <property type="match status" value="1"/>
</dbReference>
<dbReference type="AlphaFoldDB" id="A0A8C1RU53"/>
<reference evidence="2" key="2">
    <citation type="submission" date="2025-09" db="UniProtKB">
        <authorList>
            <consortium name="Ensembl"/>
        </authorList>
    </citation>
    <scope>IDENTIFICATION</scope>
</reference>
<keyword evidence="3" id="KW-1185">Reference proteome</keyword>
<evidence type="ECO:0000313" key="2">
    <source>
        <dbReference type="Ensembl" id="ENSCCRP00010120360.1"/>
    </source>
</evidence>
<feature type="domain" description="Reverse transcriptase" evidence="1">
    <location>
        <begin position="9"/>
        <end position="187"/>
    </location>
</feature>
<dbReference type="InterPro" id="IPR000477">
    <property type="entry name" value="RT_dom"/>
</dbReference>
<dbReference type="InterPro" id="IPR043502">
    <property type="entry name" value="DNA/RNA_pol_sf"/>
</dbReference>
<dbReference type="SUPFAM" id="SSF56672">
    <property type="entry name" value="DNA/RNA polymerases"/>
    <property type="match status" value="1"/>
</dbReference>